<dbReference type="Pfam" id="PF00404">
    <property type="entry name" value="Dockerin_1"/>
    <property type="match status" value="1"/>
</dbReference>
<dbReference type="Proteomes" id="UP000016662">
    <property type="component" value="Unassembled WGS sequence"/>
</dbReference>
<dbReference type="AlphaFoldDB" id="U2M6U7"/>
<reference evidence="3 4" key="1">
    <citation type="submission" date="2013-07" db="EMBL/GenBank/DDBJ databases">
        <authorList>
            <person name="Weinstock G."/>
            <person name="Sodergren E."/>
            <person name="Wylie T."/>
            <person name="Fulton L."/>
            <person name="Fulton R."/>
            <person name="Fronick C."/>
            <person name="O'Laughlin M."/>
            <person name="Godfrey J."/>
            <person name="Miner T."/>
            <person name="Herter B."/>
            <person name="Appelbaum E."/>
            <person name="Cordes M."/>
            <person name="Lek S."/>
            <person name="Wollam A."/>
            <person name="Pepin K.H."/>
            <person name="Palsikar V.B."/>
            <person name="Mitreva M."/>
            <person name="Wilson R.K."/>
        </authorList>
    </citation>
    <scope>NUCLEOTIDE SEQUENCE [LARGE SCALE GENOMIC DNA]</scope>
    <source>
        <strain evidence="3 4">ATCC 27760</strain>
    </source>
</reference>
<dbReference type="PROSITE" id="PS00018">
    <property type="entry name" value="EF_HAND_1"/>
    <property type="match status" value="1"/>
</dbReference>
<dbReference type="InterPro" id="IPR016134">
    <property type="entry name" value="Dockerin_dom"/>
</dbReference>
<evidence type="ECO:0000256" key="1">
    <source>
        <dbReference type="SAM" id="MobiDB-lite"/>
    </source>
</evidence>
<dbReference type="PANTHER" id="PTHR35606">
    <property type="entry name" value="CELLULOSE-BINDING FAMILY II PROTEIN"/>
    <property type="match status" value="1"/>
</dbReference>
<feature type="domain" description="Dockerin" evidence="2">
    <location>
        <begin position="171"/>
        <end position="239"/>
    </location>
</feature>
<evidence type="ECO:0000259" key="2">
    <source>
        <dbReference type="PROSITE" id="PS51766"/>
    </source>
</evidence>
<dbReference type="PROSITE" id="PS51766">
    <property type="entry name" value="DOCKERIN"/>
    <property type="match status" value="1"/>
</dbReference>
<dbReference type="InterPro" id="IPR002105">
    <property type="entry name" value="Dockerin_1_rpt"/>
</dbReference>
<dbReference type="eggNOG" id="COG3266">
    <property type="taxonomic scope" value="Bacteria"/>
</dbReference>
<dbReference type="Gene3D" id="1.10.1330.10">
    <property type="entry name" value="Dockerin domain"/>
    <property type="match status" value="1"/>
</dbReference>
<comment type="caution">
    <text evidence="3">The sequence shown here is derived from an EMBL/GenBank/DDBJ whole genome shotgun (WGS) entry which is preliminary data.</text>
</comment>
<feature type="compositionally biased region" description="Low complexity" evidence="1">
    <location>
        <begin position="255"/>
        <end position="271"/>
    </location>
</feature>
<name>U2M6U7_9FIRM</name>
<dbReference type="HOGENOM" id="CLU_483850_0_0_9"/>
<accession>U2M6U7</accession>
<dbReference type="GO" id="GO:0004553">
    <property type="term" value="F:hydrolase activity, hydrolyzing O-glycosyl compounds"/>
    <property type="evidence" value="ECO:0007669"/>
    <property type="project" value="InterPro"/>
</dbReference>
<dbReference type="CDD" id="cd14256">
    <property type="entry name" value="Dockerin_I"/>
    <property type="match status" value="1"/>
</dbReference>
<organism evidence="3 4">
    <name type="scientific">Ruminococcus callidus ATCC 27760</name>
    <dbReference type="NCBI Taxonomy" id="411473"/>
    <lineage>
        <taxon>Bacteria</taxon>
        <taxon>Bacillati</taxon>
        <taxon>Bacillota</taxon>
        <taxon>Clostridia</taxon>
        <taxon>Eubacteriales</taxon>
        <taxon>Oscillospiraceae</taxon>
        <taxon>Ruminococcus</taxon>
    </lineage>
</organism>
<evidence type="ECO:0000313" key="4">
    <source>
        <dbReference type="Proteomes" id="UP000016662"/>
    </source>
</evidence>
<feature type="region of interest" description="Disordered" evidence="1">
    <location>
        <begin position="248"/>
        <end position="271"/>
    </location>
</feature>
<protein>
    <submittedName>
        <fullName evidence="3">Dockerin type I repeat-containing domain protein</fullName>
    </submittedName>
</protein>
<dbReference type="PANTHER" id="PTHR35606:SF4">
    <property type="entry name" value="CELLULOSE-BINDING FAMILY II PROTEIN"/>
    <property type="match status" value="1"/>
</dbReference>
<gene>
    <name evidence="3" type="ORF">RUMCAL_00144</name>
</gene>
<keyword evidence="4" id="KW-1185">Reference proteome</keyword>
<dbReference type="InterPro" id="IPR018247">
    <property type="entry name" value="EF_Hand_1_Ca_BS"/>
</dbReference>
<dbReference type="InterPro" id="IPR036439">
    <property type="entry name" value="Dockerin_dom_sf"/>
</dbReference>
<dbReference type="EMBL" id="AWVF01000020">
    <property type="protein sequence ID" value="ERJ97469.1"/>
    <property type="molecule type" value="Genomic_DNA"/>
</dbReference>
<dbReference type="STRING" id="411473.RUMCAL_00144"/>
<sequence length="563" mass="62154">MGACAVLRSLREQNRKAFRFGRNLSMKKKQTLRRCAAALTAAVLGAVSVPVIAVSSESYNTWTGYMLQDSTGRYLSVLGGTEGEGVQVGFYEADGAAPYNTWYFTETNLGVTIKSALSQGEYYLTENTKKNRLEISTNAGQFEFGEDGYLRGFRSGVQSPVYAQVTPQAVTNLHMGDWNDDGVVDGTDLVQLRQAVKQPQVSFMQQAVGDANGDGVLDAADVKLLQQYLLGESVSLAPVSVPACTIVPPAPEPTEPVVTTTTEESTTTTTTTETTVTTTTEAPCQDLTMADFPSDYTYAADWIWNNRITAEKSTERRNTIFDQIDAGNGTINYMVRWQSYRTLTLEQRQQLEKLVSDSINGWNDWLKGWDGWKYDHVDVKIVGWAVLDKSVLQDLQPDEVVYDNLISDYDSTYDTSNGVDTIPDKLPSAPSEISRFDHFADSSYVYPNGLDSRFDMYLWGTQGFPNIGGCGGDWGQRLSDTAYLNMLDGTGIHVLEHEIGHGFGMTDFYGGEGESNGFPPGGFPSGENSLMMAGSAMKITDFDGWMLRYMWSKIKDEDGRFSK</sequence>
<dbReference type="SUPFAM" id="SSF63446">
    <property type="entry name" value="Type I dockerin domain"/>
    <property type="match status" value="1"/>
</dbReference>
<dbReference type="PATRIC" id="fig|411473.3.peg.118"/>
<evidence type="ECO:0000313" key="3">
    <source>
        <dbReference type="EMBL" id="ERJ97469.1"/>
    </source>
</evidence>
<proteinExistence type="predicted"/>
<dbReference type="GO" id="GO:0000272">
    <property type="term" value="P:polysaccharide catabolic process"/>
    <property type="evidence" value="ECO:0007669"/>
    <property type="project" value="InterPro"/>
</dbReference>